<gene>
    <name evidence="1" type="ORF">L3049_12950</name>
</gene>
<proteinExistence type="predicted"/>
<name>A0ABT5VUA0_9BACT</name>
<reference evidence="1 2" key="1">
    <citation type="submission" date="2022-01" db="EMBL/GenBank/DDBJ databases">
        <title>Labilibaculum sp. nov, a marine bacterium isolated from Antarctica.</title>
        <authorList>
            <person name="Dai W."/>
        </authorList>
    </citation>
    <scope>NUCLEOTIDE SEQUENCE [LARGE SCALE GENOMIC DNA]</scope>
    <source>
        <strain evidence="1 2">DW002</strain>
    </source>
</reference>
<dbReference type="InterPro" id="IPR036583">
    <property type="entry name" value="23S_rRNA_IVS_sf"/>
</dbReference>
<dbReference type="InterPro" id="IPR012657">
    <property type="entry name" value="23S_rRNA-intervening_sequence"/>
</dbReference>
<dbReference type="SUPFAM" id="SSF158446">
    <property type="entry name" value="IVS-encoded protein-like"/>
    <property type="match status" value="1"/>
</dbReference>
<keyword evidence="2" id="KW-1185">Reference proteome</keyword>
<comment type="caution">
    <text evidence="1">The sequence shown here is derived from an EMBL/GenBank/DDBJ whole genome shotgun (WGS) entry which is preliminary data.</text>
</comment>
<dbReference type="NCBIfam" id="TIGR02436">
    <property type="entry name" value="four helix bundle protein"/>
    <property type="match status" value="1"/>
</dbReference>
<protein>
    <submittedName>
        <fullName evidence="1">Four helix bundle protein</fullName>
    </submittedName>
</protein>
<evidence type="ECO:0000313" key="1">
    <source>
        <dbReference type="EMBL" id="MDE5418907.1"/>
    </source>
</evidence>
<accession>A0ABT5VUA0</accession>
<dbReference type="EMBL" id="JAKJSC010000002">
    <property type="protein sequence ID" value="MDE5418907.1"/>
    <property type="molecule type" value="Genomic_DNA"/>
</dbReference>
<dbReference type="PIRSF" id="PIRSF035652">
    <property type="entry name" value="CHP02436"/>
    <property type="match status" value="1"/>
</dbReference>
<organism evidence="1 2">
    <name type="scientific">Paralabilibaculum antarcticum</name>
    <dbReference type="NCBI Taxonomy" id="2912572"/>
    <lineage>
        <taxon>Bacteria</taxon>
        <taxon>Pseudomonadati</taxon>
        <taxon>Bacteroidota</taxon>
        <taxon>Bacteroidia</taxon>
        <taxon>Marinilabiliales</taxon>
        <taxon>Marinifilaceae</taxon>
        <taxon>Paralabilibaculum</taxon>
    </lineage>
</organism>
<dbReference type="Pfam" id="PF05635">
    <property type="entry name" value="23S_rRNA_IVP"/>
    <property type="match status" value="1"/>
</dbReference>
<dbReference type="Proteomes" id="UP001528920">
    <property type="component" value="Unassembled WGS sequence"/>
</dbReference>
<dbReference type="PANTHER" id="PTHR38471:SF2">
    <property type="entry name" value="FOUR HELIX BUNDLE PROTEIN"/>
    <property type="match status" value="1"/>
</dbReference>
<sequence>MYKHLCDNKREFVLSKQLLRSGTSIGANVRESQNAESSADFIHKLATAQKETDETLYWLELLKETDFIVENEFQSMHADGVELLKIIRSIIITSKKKNC</sequence>
<dbReference type="PANTHER" id="PTHR38471">
    <property type="entry name" value="FOUR HELIX BUNDLE PROTEIN"/>
    <property type="match status" value="1"/>
</dbReference>
<evidence type="ECO:0000313" key="2">
    <source>
        <dbReference type="Proteomes" id="UP001528920"/>
    </source>
</evidence>
<dbReference type="Gene3D" id="1.20.1440.60">
    <property type="entry name" value="23S rRNA-intervening sequence"/>
    <property type="match status" value="1"/>
</dbReference>